<evidence type="ECO:0000256" key="2">
    <source>
        <dbReference type="ARBA" id="ARBA00022679"/>
    </source>
</evidence>
<comment type="caution">
    <text evidence="10">Lacks conserved residue(s) required for the propagation of feature annotation.</text>
</comment>
<comment type="caution">
    <text evidence="12">The sequence shown here is derived from an EMBL/GenBank/DDBJ whole genome shotgun (WGS) entry which is preliminary data.</text>
</comment>
<comment type="catalytic activity">
    <reaction evidence="10">
        <text>2-deoxy-D-ribose + ATP = 2-deoxy-D-ribose 5-phosphate + ADP + H(+)</text>
        <dbReference type="Rhea" id="RHEA:30871"/>
        <dbReference type="ChEBI" id="CHEBI:15378"/>
        <dbReference type="ChEBI" id="CHEBI:30616"/>
        <dbReference type="ChEBI" id="CHEBI:62877"/>
        <dbReference type="ChEBI" id="CHEBI:90761"/>
        <dbReference type="ChEBI" id="CHEBI:456216"/>
        <dbReference type="EC" id="2.7.1.229"/>
    </reaction>
</comment>
<comment type="similarity">
    <text evidence="1">Belongs to the carbohydrate kinase pfkB family.</text>
</comment>
<keyword evidence="9 10" id="KW-0119">Carbohydrate metabolism</keyword>
<evidence type="ECO:0000256" key="1">
    <source>
        <dbReference type="ARBA" id="ARBA00005380"/>
    </source>
</evidence>
<name>A0A7Y9PKG2_9BACT</name>
<dbReference type="InterPro" id="IPR002173">
    <property type="entry name" value="Carboh/pur_kinase_PfkB_CS"/>
</dbReference>
<evidence type="ECO:0000256" key="10">
    <source>
        <dbReference type="HAMAP-Rule" id="MF_01987"/>
    </source>
</evidence>
<dbReference type="CDD" id="cd01174">
    <property type="entry name" value="ribokinase"/>
    <property type="match status" value="1"/>
</dbReference>
<dbReference type="HAMAP" id="MF_01987">
    <property type="entry name" value="Ribokinase"/>
    <property type="match status" value="1"/>
</dbReference>
<keyword evidence="10" id="KW-0963">Cytoplasm</keyword>
<evidence type="ECO:0000256" key="3">
    <source>
        <dbReference type="ARBA" id="ARBA00022723"/>
    </source>
</evidence>
<evidence type="ECO:0000313" key="13">
    <source>
        <dbReference type="Proteomes" id="UP000589520"/>
    </source>
</evidence>
<dbReference type="PANTHER" id="PTHR10584:SF166">
    <property type="entry name" value="RIBOKINASE"/>
    <property type="match status" value="1"/>
</dbReference>
<comment type="subcellular location">
    <subcellularLocation>
        <location evidence="10">Cytoplasm</location>
    </subcellularLocation>
</comment>
<organism evidence="12 13">
    <name type="scientific">Granulicella arctica</name>
    <dbReference type="NCBI Taxonomy" id="940613"/>
    <lineage>
        <taxon>Bacteria</taxon>
        <taxon>Pseudomonadati</taxon>
        <taxon>Acidobacteriota</taxon>
        <taxon>Terriglobia</taxon>
        <taxon>Terriglobales</taxon>
        <taxon>Acidobacteriaceae</taxon>
        <taxon>Granulicella</taxon>
    </lineage>
</organism>
<comment type="subunit">
    <text evidence="10">Homodimer.</text>
</comment>
<keyword evidence="6 10" id="KW-0067">ATP-binding</keyword>
<evidence type="ECO:0000256" key="4">
    <source>
        <dbReference type="ARBA" id="ARBA00022741"/>
    </source>
</evidence>
<dbReference type="InterPro" id="IPR002139">
    <property type="entry name" value="Ribo/fructo_kinase"/>
</dbReference>
<keyword evidence="7 10" id="KW-0460">Magnesium</keyword>
<dbReference type="InterPro" id="IPR011611">
    <property type="entry name" value="PfkB_dom"/>
</dbReference>
<keyword evidence="3 10" id="KW-0479">Metal-binding</keyword>
<feature type="binding site" evidence="10">
    <location>
        <position position="230"/>
    </location>
    <ligand>
        <name>K(+)</name>
        <dbReference type="ChEBI" id="CHEBI:29103"/>
    </ligand>
</feature>
<feature type="binding site" evidence="10">
    <location>
        <position position="273"/>
    </location>
    <ligand>
        <name>K(+)</name>
        <dbReference type="ChEBI" id="CHEBI:29103"/>
    </ligand>
</feature>
<feature type="site" description="Important for substrate specificity" evidence="10">
    <location>
        <position position="1"/>
    </location>
</feature>
<keyword evidence="2 10" id="KW-0808">Transferase</keyword>
<evidence type="ECO:0000256" key="9">
    <source>
        <dbReference type="ARBA" id="ARBA00023277"/>
    </source>
</evidence>
<dbReference type="GO" id="GO:0046872">
    <property type="term" value="F:metal ion binding"/>
    <property type="evidence" value="ECO:0007669"/>
    <property type="project" value="UniProtKB-KW"/>
</dbReference>
<feature type="binding site" evidence="10">
    <location>
        <position position="267"/>
    </location>
    <ligand>
        <name>K(+)</name>
        <dbReference type="ChEBI" id="CHEBI:29103"/>
    </ligand>
</feature>
<comment type="function">
    <text evidence="10">Catalyzes the ATP-dependent phosphorylation of 2-deoxy-D-ribose to 2-deoxy-D-ribose 5-phosphate (dRib-5P), allowing the use of deoxyribose as the sole carbon source.</text>
</comment>
<dbReference type="PANTHER" id="PTHR10584">
    <property type="entry name" value="SUGAR KINASE"/>
    <property type="match status" value="1"/>
</dbReference>
<feature type="active site" description="Proton acceptor" evidence="10">
    <location>
        <position position="234"/>
    </location>
</feature>
<gene>
    <name evidence="10" type="primary">deoK</name>
    <name evidence="12" type="ORF">HDF17_003086</name>
</gene>
<comment type="cofactor">
    <cofactor evidence="10">
        <name>Mg(2+)</name>
        <dbReference type="ChEBI" id="CHEBI:18420"/>
    </cofactor>
</comment>
<dbReference type="SUPFAM" id="SSF53613">
    <property type="entry name" value="Ribokinase-like"/>
    <property type="match status" value="1"/>
</dbReference>
<feature type="binding site" evidence="10">
    <location>
        <begin position="24"/>
        <end position="28"/>
    </location>
    <ligand>
        <name>substrate</name>
    </ligand>
</feature>
<evidence type="ECO:0000256" key="8">
    <source>
        <dbReference type="ARBA" id="ARBA00022958"/>
    </source>
</evidence>
<dbReference type="GO" id="GO:0005524">
    <property type="term" value="F:ATP binding"/>
    <property type="evidence" value="ECO:0007669"/>
    <property type="project" value="UniProtKB-UniRule"/>
</dbReference>
<dbReference type="Pfam" id="PF00294">
    <property type="entry name" value="PfkB"/>
    <property type="match status" value="1"/>
</dbReference>
<feature type="binding site" evidence="10">
    <location>
        <begin position="201"/>
        <end position="206"/>
    </location>
    <ligand>
        <name>ATP</name>
        <dbReference type="ChEBI" id="CHEBI:30616"/>
    </ligand>
</feature>
<dbReference type="UniPathway" id="UPA00916">
    <property type="reaction ID" value="UER00889"/>
</dbReference>
<sequence>MTADRLPQRGETIPGTSFQTYQGGKGANQAVAAAMLGATVMMVGKVGSDAFGAESIRQLQSRGVDCTHVATEKGDSGLAVITVGAAGENTILVLPGANAAVSPEFVESKRAVIRSAGIVLAQLEIPVESVLRLGQVCAEEGVPLMLDPAPARELPQELFALCRWLTPNETEAMFYAGEMQSGSAEIAGALLKKGAQGVVLKLGEKGAAIYQADADVIAIDPMRVSAVDTTAAGDTFNGALAAALTAGNGLAASGRIASAAAALSVTRMGAQASMPGAAEVSRFLKERNV</sequence>
<dbReference type="Proteomes" id="UP000589520">
    <property type="component" value="Unassembled WGS sequence"/>
</dbReference>
<proteinExistence type="inferred from homology"/>
<evidence type="ECO:0000256" key="5">
    <source>
        <dbReference type="ARBA" id="ARBA00022777"/>
    </source>
</evidence>
<evidence type="ECO:0000259" key="11">
    <source>
        <dbReference type="Pfam" id="PF00294"/>
    </source>
</evidence>
<dbReference type="EC" id="2.7.1.229" evidence="10"/>
<feature type="binding site" evidence="10">
    <location>
        <position position="124"/>
    </location>
    <ligand>
        <name>substrate</name>
    </ligand>
</feature>
<feature type="domain" description="Carbohydrate kinase PfkB" evidence="11">
    <location>
        <begin position="6"/>
        <end position="275"/>
    </location>
</feature>
<dbReference type="Gene3D" id="3.40.1190.20">
    <property type="match status" value="1"/>
</dbReference>
<reference evidence="12 13" key="1">
    <citation type="submission" date="2020-07" db="EMBL/GenBank/DDBJ databases">
        <title>Genomic Encyclopedia of Type Strains, Phase IV (KMG-V): Genome sequencing to study the core and pangenomes of soil and plant-associated prokaryotes.</title>
        <authorList>
            <person name="Whitman W."/>
        </authorList>
    </citation>
    <scope>NUCLEOTIDE SEQUENCE [LARGE SCALE GENOMIC DNA]</scope>
    <source>
        <strain evidence="12 13">X4EP2</strain>
    </source>
</reference>
<dbReference type="InterPro" id="IPR029056">
    <property type="entry name" value="Ribokinase-like"/>
</dbReference>
<feature type="binding site" evidence="10">
    <location>
        <position position="264"/>
    </location>
    <ligand>
        <name>K(+)</name>
        <dbReference type="ChEBI" id="CHEBI:29103"/>
    </ligand>
</feature>
<feature type="binding site" evidence="10">
    <location>
        <position position="228"/>
    </location>
    <ligand>
        <name>K(+)</name>
        <dbReference type="ChEBI" id="CHEBI:29103"/>
    </ligand>
</feature>
<dbReference type="GO" id="GO:0004747">
    <property type="term" value="F:ribokinase activity"/>
    <property type="evidence" value="ECO:0007669"/>
    <property type="project" value="InterPro"/>
</dbReference>
<accession>A0A7Y9PKG2</accession>
<protein>
    <recommendedName>
        <fullName evidence="10">Deoxyribokinase</fullName>
        <shortName evidence="10">dRK</shortName>
        <ecNumber evidence="10">2.7.1.229</ecNumber>
    </recommendedName>
    <alternativeName>
        <fullName evidence="10">ATP:2-deoxy-D-ribose 5-phosphotransferase</fullName>
    </alternativeName>
</protein>
<evidence type="ECO:0000313" key="12">
    <source>
        <dbReference type="EMBL" id="NYF80766.1"/>
    </source>
</evidence>
<keyword evidence="4 10" id="KW-0547">Nucleotide-binding</keyword>
<feature type="binding site" evidence="10">
    <location>
        <position position="234"/>
    </location>
    <ligand>
        <name>substrate</name>
    </ligand>
</feature>
<comment type="similarity">
    <text evidence="10">Belongs to the carbohydrate kinase PfkB family. Deoxyribokinase subfamily.</text>
</comment>
<dbReference type="PROSITE" id="PS00584">
    <property type="entry name" value="PFKB_KINASES_2"/>
    <property type="match status" value="1"/>
</dbReference>
<evidence type="ECO:0000256" key="6">
    <source>
        <dbReference type="ARBA" id="ARBA00022840"/>
    </source>
</evidence>
<dbReference type="GO" id="GO:0019303">
    <property type="term" value="P:D-ribose catabolic process"/>
    <property type="evidence" value="ECO:0007669"/>
    <property type="project" value="UniProtKB-UniPathway"/>
</dbReference>
<dbReference type="EMBL" id="JACCCW010000002">
    <property type="protein sequence ID" value="NYF80766.1"/>
    <property type="molecule type" value="Genomic_DNA"/>
</dbReference>
<evidence type="ECO:0000256" key="7">
    <source>
        <dbReference type="ARBA" id="ARBA00022842"/>
    </source>
</evidence>
<keyword evidence="8 10" id="KW-0630">Potassium</keyword>
<feature type="binding site" evidence="10">
    <location>
        <position position="269"/>
    </location>
    <ligand>
        <name>K(+)</name>
        <dbReference type="ChEBI" id="CHEBI:29103"/>
    </ligand>
</feature>
<dbReference type="PRINTS" id="PR00990">
    <property type="entry name" value="RIBOKINASE"/>
</dbReference>
<dbReference type="AlphaFoldDB" id="A0A7Y9PKG2"/>
<keyword evidence="13" id="KW-1185">Reference proteome</keyword>
<keyword evidence="5 10" id="KW-0418">Kinase</keyword>
<feature type="binding site" evidence="10">
    <location>
        <begin position="233"/>
        <end position="234"/>
    </location>
    <ligand>
        <name>ATP</name>
        <dbReference type="ChEBI" id="CHEBI:30616"/>
    </ligand>
</feature>
<feature type="binding site" evidence="10">
    <location>
        <position position="168"/>
    </location>
    <ligand>
        <name>ATP</name>
        <dbReference type="ChEBI" id="CHEBI:30616"/>
    </ligand>
</feature>
<dbReference type="GO" id="GO:0005829">
    <property type="term" value="C:cytosol"/>
    <property type="evidence" value="ECO:0007669"/>
    <property type="project" value="TreeGrafter"/>
</dbReference>
<dbReference type="InterPro" id="IPR011877">
    <property type="entry name" value="Ribokinase"/>
</dbReference>